<dbReference type="AlphaFoldDB" id="A0A1V9XT60"/>
<gene>
    <name evidence="1" type="ORF">BIW11_03025</name>
</gene>
<evidence type="ECO:0000313" key="1">
    <source>
        <dbReference type="EMBL" id="OQR76694.1"/>
    </source>
</evidence>
<sequence>MRSGNELIRSFIVISGKPFSCTRHIRSGAAATPEEGGRLNRPYVLLSIVTIKCATVLRCQENSGGSCTRQLSLHKSILPGSRHYDTPAARTVLVTLCVTHFAWRAEALPPSRPLDADVFSRAHGWMECSRAEANLIKF</sequence>
<proteinExistence type="predicted"/>
<organism evidence="1 2">
    <name type="scientific">Tropilaelaps mercedesae</name>
    <dbReference type="NCBI Taxonomy" id="418985"/>
    <lineage>
        <taxon>Eukaryota</taxon>
        <taxon>Metazoa</taxon>
        <taxon>Ecdysozoa</taxon>
        <taxon>Arthropoda</taxon>
        <taxon>Chelicerata</taxon>
        <taxon>Arachnida</taxon>
        <taxon>Acari</taxon>
        <taxon>Parasitiformes</taxon>
        <taxon>Mesostigmata</taxon>
        <taxon>Gamasina</taxon>
        <taxon>Dermanyssoidea</taxon>
        <taxon>Laelapidae</taxon>
        <taxon>Tropilaelaps</taxon>
    </lineage>
</organism>
<protein>
    <submittedName>
        <fullName evidence="1">Uncharacterized protein</fullName>
    </submittedName>
</protein>
<comment type="caution">
    <text evidence="1">The sequence shown here is derived from an EMBL/GenBank/DDBJ whole genome shotgun (WGS) entry which is preliminary data.</text>
</comment>
<accession>A0A1V9XT60</accession>
<evidence type="ECO:0000313" key="2">
    <source>
        <dbReference type="Proteomes" id="UP000192247"/>
    </source>
</evidence>
<dbReference type="InParanoid" id="A0A1V9XT60"/>
<reference evidence="1 2" key="1">
    <citation type="journal article" date="2017" name="Gigascience">
        <title>Draft genome of the honey bee ectoparasitic mite, Tropilaelaps mercedesae, is shaped by the parasitic life history.</title>
        <authorList>
            <person name="Dong X."/>
            <person name="Armstrong S.D."/>
            <person name="Xia D."/>
            <person name="Makepeace B.L."/>
            <person name="Darby A.C."/>
            <person name="Kadowaki T."/>
        </authorList>
    </citation>
    <scope>NUCLEOTIDE SEQUENCE [LARGE SCALE GENOMIC DNA]</scope>
    <source>
        <strain evidence="1">Wuxi-XJTLU</strain>
    </source>
</reference>
<name>A0A1V9XT60_9ACAR</name>
<dbReference type="EMBL" id="MNPL01004519">
    <property type="protein sequence ID" value="OQR76694.1"/>
    <property type="molecule type" value="Genomic_DNA"/>
</dbReference>
<keyword evidence="2" id="KW-1185">Reference proteome</keyword>
<dbReference type="Proteomes" id="UP000192247">
    <property type="component" value="Unassembled WGS sequence"/>
</dbReference>